<dbReference type="EC" id="1.13.11.4" evidence="4"/>
<dbReference type="InterPro" id="IPR013096">
    <property type="entry name" value="Cupin_2"/>
</dbReference>
<dbReference type="InterPro" id="IPR014710">
    <property type="entry name" value="RmlC-like_jellyroll"/>
</dbReference>
<reference evidence="4" key="1">
    <citation type="submission" date="2020-08" db="EMBL/GenBank/DDBJ databases">
        <title>Genomic Encyclopedia of Type Strains, Phase IV (KMG-IV): sequencing the most valuable type-strain genomes for metagenomic binning, comparative biology and taxonomic classification.</title>
        <authorList>
            <person name="Goeker M."/>
        </authorList>
    </citation>
    <scope>NUCLEOTIDE SEQUENCE [LARGE SCALE GENOMIC DNA]</scope>
    <source>
        <strain evidence="4">DSM 105040</strain>
    </source>
</reference>
<dbReference type="InterPro" id="IPR011051">
    <property type="entry name" value="RmlC_Cupin_sf"/>
</dbReference>
<gene>
    <name evidence="4" type="ORF">GGR17_002754</name>
</gene>
<evidence type="ECO:0000259" key="3">
    <source>
        <dbReference type="Pfam" id="PF07883"/>
    </source>
</evidence>
<dbReference type="CDD" id="cd06992">
    <property type="entry name" value="cupin_GDO-like_C"/>
    <property type="match status" value="1"/>
</dbReference>
<dbReference type="GO" id="GO:0047922">
    <property type="term" value="F:gentisate 1,2-dioxygenase activity"/>
    <property type="evidence" value="ECO:0007669"/>
    <property type="project" value="UniProtKB-EC"/>
</dbReference>
<dbReference type="AlphaFoldDB" id="A0A840CC33"/>
<dbReference type="RefSeq" id="WP_054540059.1">
    <property type="nucleotide sequence ID" value="NZ_JACIEQ010000003.1"/>
</dbReference>
<dbReference type="Gene3D" id="2.60.120.10">
    <property type="entry name" value="Jelly Rolls"/>
    <property type="match status" value="1"/>
</dbReference>
<comment type="caution">
    <text evidence="4">The sequence shown here is derived from an EMBL/GenBank/DDBJ whole genome shotgun (WGS) entry which is preliminary data.</text>
</comment>
<keyword evidence="2 4" id="KW-0560">Oxidoreductase</keyword>
<sequence length="348" mass="38518">MTTAEFPKDRQAFYDKLTPGSLAPLWERLKGLVPPEPRNKTRPYVWPYTEVRPLLLEAGDLLTAEEAERRVLVFENPAFEGTSRINSTLYAGMQLILPGETAPAHKHAAGALRFVLESNGGYTTVDGERSEMHRGDVVITPGGTFHDHGHDGEGPVIWVDALDVPLVNFFECGFSEELPDAQQEITKKNGHSTAEFGSGMLPMDPISPFGANSPVFAYPYDRARNALFALKESVRPDPYFGYALRYANPLDGGWVMPMIAAWLAYLPEGFSTAPYRATDNQAMVVSEGHVSIEINGETFDLGPNDVIALPGWTWRTMRASDDAVMFFFSDRSAQEKLGLWKEERGNAG</sequence>
<protein>
    <submittedName>
        <fullName evidence="4">Gentisate 1,2-dioxygenase</fullName>
        <ecNumber evidence="4">1.13.11.4</ecNumber>
    </submittedName>
</protein>
<name>A0A840CC33_9RHOB</name>
<dbReference type="InterPro" id="IPR047183">
    <property type="entry name" value="GDO-like"/>
</dbReference>
<proteinExistence type="predicted"/>
<organism evidence="4 5">
    <name type="scientific">Actibacterium naphthalenivorans</name>
    <dbReference type="NCBI Taxonomy" id="1614693"/>
    <lineage>
        <taxon>Bacteria</taxon>
        <taxon>Pseudomonadati</taxon>
        <taxon>Pseudomonadota</taxon>
        <taxon>Alphaproteobacteria</taxon>
        <taxon>Rhodobacterales</taxon>
        <taxon>Roseobacteraceae</taxon>
        <taxon>Actibacterium</taxon>
    </lineage>
</organism>
<evidence type="ECO:0000313" key="5">
    <source>
        <dbReference type="Proteomes" id="UP000585681"/>
    </source>
</evidence>
<dbReference type="PANTHER" id="PTHR41517:SF1">
    <property type="entry name" value="CUPIN"/>
    <property type="match status" value="1"/>
</dbReference>
<dbReference type="EMBL" id="JACIEQ010000003">
    <property type="protein sequence ID" value="MBB4022935.1"/>
    <property type="molecule type" value="Genomic_DNA"/>
</dbReference>
<dbReference type="Pfam" id="PF07883">
    <property type="entry name" value="Cupin_2"/>
    <property type="match status" value="1"/>
</dbReference>
<evidence type="ECO:0000256" key="1">
    <source>
        <dbReference type="ARBA" id="ARBA00022964"/>
    </source>
</evidence>
<dbReference type="SUPFAM" id="SSF51182">
    <property type="entry name" value="RmlC-like cupins"/>
    <property type="match status" value="1"/>
</dbReference>
<keyword evidence="5" id="KW-1185">Reference proteome</keyword>
<keyword evidence="1 4" id="KW-0223">Dioxygenase</keyword>
<evidence type="ECO:0000313" key="4">
    <source>
        <dbReference type="EMBL" id="MBB4022935.1"/>
    </source>
</evidence>
<feature type="domain" description="Cupin type-2" evidence="3">
    <location>
        <begin position="94"/>
        <end position="160"/>
    </location>
</feature>
<dbReference type="CDD" id="cd02216">
    <property type="entry name" value="cupin_GDO-like_N"/>
    <property type="match status" value="1"/>
</dbReference>
<accession>A0A840CC33</accession>
<dbReference type="PANTHER" id="PTHR41517">
    <property type="entry name" value="1,2-DIOXYGENASE PROTEIN-RELATED"/>
    <property type="match status" value="1"/>
</dbReference>
<evidence type="ECO:0000256" key="2">
    <source>
        <dbReference type="ARBA" id="ARBA00023002"/>
    </source>
</evidence>
<dbReference type="Proteomes" id="UP000585681">
    <property type="component" value="Unassembled WGS sequence"/>
</dbReference>